<dbReference type="SUPFAM" id="SSF48726">
    <property type="entry name" value="Immunoglobulin"/>
    <property type="match status" value="1"/>
</dbReference>
<keyword evidence="5 14" id="KW-0812">Transmembrane</keyword>
<dbReference type="InterPro" id="IPR011162">
    <property type="entry name" value="MHC_I/II-like_Ag-recog"/>
</dbReference>
<keyword evidence="7" id="KW-0391">Immunity</keyword>
<feature type="transmembrane region" description="Helical" evidence="14">
    <location>
        <begin position="322"/>
        <end position="342"/>
    </location>
</feature>
<keyword evidence="10" id="KW-1015">Disulfide bond</keyword>
<dbReference type="InterPro" id="IPR036179">
    <property type="entry name" value="Ig-like_dom_sf"/>
</dbReference>
<evidence type="ECO:0000256" key="12">
    <source>
        <dbReference type="RuleBase" id="RU004439"/>
    </source>
</evidence>
<dbReference type="InterPro" id="IPR050208">
    <property type="entry name" value="MHC_class-I_related"/>
</dbReference>
<dbReference type="Pfam" id="PF00129">
    <property type="entry name" value="MHC_I"/>
    <property type="match status" value="1"/>
</dbReference>
<dbReference type="PANTHER" id="PTHR16675">
    <property type="entry name" value="MHC CLASS I-RELATED"/>
    <property type="match status" value="1"/>
</dbReference>
<organism evidence="16 17">
    <name type="scientific">Naja naja</name>
    <name type="common">Indian cobra</name>
    <dbReference type="NCBI Taxonomy" id="35670"/>
    <lineage>
        <taxon>Eukaryota</taxon>
        <taxon>Metazoa</taxon>
        <taxon>Chordata</taxon>
        <taxon>Craniata</taxon>
        <taxon>Vertebrata</taxon>
        <taxon>Euteleostomi</taxon>
        <taxon>Lepidosauria</taxon>
        <taxon>Squamata</taxon>
        <taxon>Bifurcata</taxon>
        <taxon>Unidentata</taxon>
        <taxon>Episquamata</taxon>
        <taxon>Toxicofera</taxon>
        <taxon>Serpentes</taxon>
        <taxon>Colubroidea</taxon>
        <taxon>Elapidae</taxon>
        <taxon>Elapinae</taxon>
        <taxon>Naja</taxon>
    </lineage>
</organism>
<dbReference type="InterPro" id="IPR001039">
    <property type="entry name" value="MHC_I_a_a1/a2"/>
</dbReference>
<keyword evidence="6" id="KW-0732">Signal</keyword>
<dbReference type="InterPro" id="IPR013783">
    <property type="entry name" value="Ig-like_fold"/>
</dbReference>
<feature type="region of interest" description="Disordered" evidence="13">
    <location>
        <begin position="1"/>
        <end position="21"/>
    </location>
</feature>
<evidence type="ECO:0000256" key="4">
    <source>
        <dbReference type="ARBA" id="ARBA00022475"/>
    </source>
</evidence>
<keyword evidence="17" id="KW-1185">Reference proteome</keyword>
<evidence type="ECO:0000256" key="10">
    <source>
        <dbReference type="ARBA" id="ARBA00023157"/>
    </source>
</evidence>
<keyword evidence="3" id="KW-0490">MHC I</keyword>
<dbReference type="GO" id="GO:0002474">
    <property type="term" value="P:antigen processing and presentation of peptide antigen via MHC class I"/>
    <property type="evidence" value="ECO:0007669"/>
    <property type="project" value="UniProtKB-KW"/>
</dbReference>
<dbReference type="InterPro" id="IPR011161">
    <property type="entry name" value="MHC_I-like_Ag-recog"/>
</dbReference>
<keyword evidence="4" id="KW-1003">Cell membrane</keyword>
<sequence length="346" mass="39776">PPLPSPPPWAEPPPNSALLPPPSLGSPSHSLCYFYLRLSEPSQGLPQFFIRGYLDNQPIIHFDSLTRKMEPLVPWMEEMEMDRFLIPEWVFRTDLEKFLSRLHTWQVNLGCELREDGSKGGFLHYGYNGMDFISFDKETLRWVTAQPQAQKVKEKWEEDPRWSQGNKIFLEETCIERLQRYLEQWGGTWYLNRLARNSRDPGNSGVVVLTCQAFGFHPKEIQATWRRDGEVWKDKTLHRNVAPNSDGTYYRDRFRCHLEHKGLQEPLDLAFLLVTGKKGLPSGGDTAWRPVQVGKRFHCSASPCQGNQDLSNQNHVSLSLDIMSFGCVEALMIIIPGALVVFQTCK</sequence>
<keyword evidence="11" id="KW-0325">Glycoprotein</keyword>
<evidence type="ECO:0000256" key="1">
    <source>
        <dbReference type="ARBA" id="ARBA00004236"/>
    </source>
</evidence>
<reference evidence="16" key="2">
    <citation type="submission" date="2025-09" db="UniProtKB">
        <authorList>
            <consortium name="Ensembl"/>
        </authorList>
    </citation>
    <scope>IDENTIFICATION</scope>
</reference>
<evidence type="ECO:0000256" key="3">
    <source>
        <dbReference type="ARBA" id="ARBA00022451"/>
    </source>
</evidence>
<evidence type="ECO:0000313" key="17">
    <source>
        <dbReference type="Proteomes" id="UP000694559"/>
    </source>
</evidence>
<dbReference type="InterPro" id="IPR003597">
    <property type="entry name" value="Ig_C1-set"/>
</dbReference>
<dbReference type="Pfam" id="PF07654">
    <property type="entry name" value="C1-set"/>
    <property type="match status" value="1"/>
</dbReference>
<dbReference type="GO" id="GO:0042612">
    <property type="term" value="C:MHC class I protein complex"/>
    <property type="evidence" value="ECO:0007669"/>
    <property type="project" value="UniProtKB-KW"/>
</dbReference>
<comment type="similarity">
    <text evidence="12">Belongs to the MHC class I family.</text>
</comment>
<evidence type="ECO:0000313" key="16">
    <source>
        <dbReference type="Ensembl" id="ENSNNAP00000015831.1"/>
    </source>
</evidence>
<dbReference type="GO" id="GO:0005615">
    <property type="term" value="C:extracellular space"/>
    <property type="evidence" value="ECO:0007669"/>
    <property type="project" value="TreeGrafter"/>
</dbReference>
<dbReference type="AlphaFoldDB" id="A0A8C6XKC8"/>
<evidence type="ECO:0000256" key="14">
    <source>
        <dbReference type="SAM" id="Phobius"/>
    </source>
</evidence>
<evidence type="ECO:0000256" key="13">
    <source>
        <dbReference type="SAM" id="MobiDB-lite"/>
    </source>
</evidence>
<evidence type="ECO:0000256" key="8">
    <source>
        <dbReference type="ARBA" id="ARBA00022989"/>
    </source>
</evidence>
<dbReference type="Gene3D" id="2.60.40.10">
    <property type="entry name" value="Immunoglobulins"/>
    <property type="match status" value="1"/>
</dbReference>
<dbReference type="Gene3D" id="3.30.500.10">
    <property type="entry name" value="MHC class I-like antigen recognition-like"/>
    <property type="match status" value="1"/>
</dbReference>
<comment type="subcellular location">
    <subcellularLocation>
        <location evidence="1">Cell membrane</location>
    </subcellularLocation>
    <subcellularLocation>
        <location evidence="2">Membrane</location>
        <topology evidence="2">Single-pass type I membrane protein</topology>
    </subcellularLocation>
</comment>
<evidence type="ECO:0000259" key="15">
    <source>
        <dbReference type="PROSITE" id="PS50835"/>
    </source>
</evidence>
<dbReference type="FunFam" id="3.30.500.10:FF:000003">
    <property type="entry name" value="IgG receptor FcRn large subunit p51"/>
    <property type="match status" value="1"/>
</dbReference>
<protein>
    <recommendedName>
        <fullName evidence="15">Ig-like domain-containing protein</fullName>
    </recommendedName>
</protein>
<evidence type="ECO:0000256" key="9">
    <source>
        <dbReference type="ARBA" id="ARBA00023136"/>
    </source>
</evidence>
<name>A0A8C6XKC8_NAJNA</name>
<evidence type="ECO:0000256" key="11">
    <source>
        <dbReference type="ARBA" id="ARBA00023180"/>
    </source>
</evidence>
<proteinExistence type="inferred from homology"/>
<keyword evidence="9 14" id="KW-0472">Membrane</keyword>
<dbReference type="InterPro" id="IPR037055">
    <property type="entry name" value="MHC_I-like_Ag-recog_sf"/>
</dbReference>
<dbReference type="PANTHER" id="PTHR16675:SF242">
    <property type="entry name" value="MAJOR HISTOCOMPATIBILITY COMPLEX CLASS I-RELATED GENE PROTEIN"/>
    <property type="match status" value="1"/>
</dbReference>
<dbReference type="GO" id="GO:0006955">
    <property type="term" value="P:immune response"/>
    <property type="evidence" value="ECO:0007669"/>
    <property type="project" value="TreeGrafter"/>
</dbReference>
<evidence type="ECO:0000256" key="6">
    <source>
        <dbReference type="ARBA" id="ARBA00022729"/>
    </source>
</evidence>
<evidence type="ECO:0000256" key="2">
    <source>
        <dbReference type="ARBA" id="ARBA00004479"/>
    </source>
</evidence>
<dbReference type="GeneTree" id="ENSGT01150000286995"/>
<dbReference type="Ensembl" id="ENSNNAT00000016603.1">
    <property type="protein sequence ID" value="ENSNNAP00000015831.1"/>
    <property type="gene ID" value="ENSNNAG00000010491.1"/>
</dbReference>
<dbReference type="SMART" id="SM00407">
    <property type="entry name" value="IGc1"/>
    <property type="match status" value="1"/>
</dbReference>
<dbReference type="GO" id="GO:0009897">
    <property type="term" value="C:external side of plasma membrane"/>
    <property type="evidence" value="ECO:0007669"/>
    <property type="project" value="TreeGrafter"/>
</dbReference>
<accession>A0A8C6XKC8</accession>
<dbReference type="InterPro" id="IPR007110">
    <property type="entry name" value="Ig-like_dom"/>
</dbReference>
<keyword evidence="8 14" id="KW-1133">Transmembrane helix</keyword>
<dbReference type="SUPFAM" id="SSF54452">
    <property type="entry name" value="MHC antigen-recognition domain"/>
    <property type="match status" value="1"/>
</dbReference>
<evidence type="ECO:0000256" key="7">
    <source>
        <dbReference type="ARBA" id="ARBA00022859"/>
    </source>
</evidence>
<feature type="domain" description="Ig-like" evidence="15">
    <location>
        <begin position="202"/>
        <end position="270"/>
    </location>
</feature>
<dbReference type="PRINTS" id="PR01638">
    <property type="entry name" value="MHCCLASSI"/>
</dbReference>
<reference evidence="16" key="1">
    <citation type="submission" date="2025-08" db="UniProtKB">
        <authorList>
            <consortium name="Ensembl"/>
        </authorList>
    </citation>
    <scope>IDENTIFICATION</scope>
</reference>
<evidence type="ECO:0000256" key="5">
    <source>
        <dbReference type="ARBA" id="ARBA00022692"/>
    </source>
</evidence>
<dbReference type="PROSITE" id="PS50835">
    <property type="entry name" value="IG_LIKE"/>
    <property type="match status" value="1"/>
</dbReference>
<dbReference type="Proteomes" id="UP000694559">
    <property type="component" value="Unplaced"/>
</dbReference>